<dbReference type="Proteomes" id="UP000194420">
    <property type="component" value="Unassembled WGS sequence"/>
</dbReference>
<gene>
    <name evidence="1" type="ORF">SAMN06297468_1040</name>
</gene>
<evidence type="ECO:0000313" key="1">
    <source>
        <dbReference type="EMBL" id="SMQ64549.1"/>
    </source>
</evidence>
<evidence type="ECO:0008006" key="3">
    <source>
        <dbReference type="Google" id="ProtNLM"/>
    </source>
</evidence>
<dbReference type="OrthoDB" id="7425435at2"/>
<dbReference type="RefSeq" id="WP_086436890.1">
    <property type="nucleotide sequence ID" value="NZ_FXWG01000001.1"/>
</dbReference>
<sequence length="313" mass="35711">MSIRDVLQPFGKTGMLLPLFFILGLLAPSQPLAAKDDPVEFDARIELRAVQSDLDFDEGEEIDSSGFGARADVGATWKASDKTAVRIAVDAGVFDYTDDNRETRESVGGRIEVTHDVSDEVELRVYARRVENIALLETFSADQTSAGARVQWQKGNDRVRFQAEYREREYDLSTPAKGDGYRISAQYNRRLGSYHWVRLDVRHEDMKSEDSSRRSFDRRVARIKYSLPVAKRLRVRPSVEYREWKYDSRIAQGDPDGDLREDSYVAPALEVAWGRGSRGPYATASAEYRLRTSNDERYDNDAIRVGLRVGYRF</sequence>
<name>A0A1Y6EQJ3_9SPHN</name>
<accession>A0A1Y6EQJ3</accession>
<organism evidence="1 2">
    <name type="scientific">Altererythrobacter xiamenensis</name>
    <dbReference type="NCBI Taxonomy" id="1316679"/>
    <lineage>
        <taxon>Bacteria</taxon>
        <taxon>Pseudomonadati</taxon>
        <taxon>Pseudomonadota</taxon>
        <taxon>Alphaproteobacteria</taxon>
        <taxon>Sphingomonadales</taxon>
        <taxon>Erythrobacteraceae</taxon>
        <taxon>Altererythrobacter</taxon>
    </lineage>
</organism>
<protein>
    <recommendedName>
        <fullName evidence="3">DUF481 domain-containing protein</fullName>
    </recommendedName>
</protein>
<keyword evidence="2" id="KW-1185">Reference proteome</keyword>
<dbReference type="SUPFAM" id="SSF56935">
    <property type="entry name" value="Porins"/>
    <property type="match status" value="1"/>
</dbReference>
<proteinExistence type="predicted"/>
<evidence type="ECO:0000313" key="2">
    <source>
        <dbReference type="Proteomes" id="UP000194420"/>
    </source>
</evidence>
<dbReference type="EMBL" id="FXWG01000001">
    <property type="protein sequence ID" value="SMQ64549.1"/>
    <property type="molecule type" value="Genomic_DNA"/>
</dbReference>
<reference evidence="2" key="1">
    <citation type="submission" date="2017-04" db="EMBL/GenBank/DDBJ databases">
        <authorList>
            <person name="Varghese N."/>
            <person name="Submissions S."/>
        </authorList>
    </citation>
    <scope>NUCLEOTIDE SEQUENCE [LARGE SCALE GENOMIC DNA]</scope>
</reference>
<dbReference type="AlphaFoldDB" id="A0A1Y6EQJ3"/>